<name>A0A1F7I4E8_9BACT</name>
<dbReference type="AlphaFoldDB" id="A0A1F7I4E8"/>
<accession>A0A1F7I4E8</accession>
<sequence length="65" mass="7105">MDPAYKELELDTVEKYGGKRIWQEMAKNPALPGDHIMPTFPGGIPPAVVARKIAITLLAVEAPFT</sequence>
<organism evidence="1 2">
    <name type="scientific">Candidatus Roizmanbacteria bacterium RIFCSPHIGHO2_12_FULL_41_11</name>
    <dbReference type="NCBI Taxonomy" id="1802052"/>
    <lineage>
        <taxon>Bacteria</taxon>
        <taxon>Candidatus Roizmaniibacteriota</taxon>
    </lineage>
</organism>
<evidence type="ECO:0000313" key="1">
    <source>
        <dbReference type="EMBL" id="OGK38218.1"/>
    </source>
</evidence>
<protein>
    <submittedName>
        <fullName evidence="1">Uncharacterized protein</fullName>
    </submittedName>
</protein>
<reference evidence="1 2" key="1">
    <citation type="journal article" date="2016" name="Nat. Commun.">
        <title>Thousands of microbial genomes shed light on interconnected biogeochemical processes in an aquifer system.</title>
        <authorList>
            <person name="Anantharaman K."/>
            <person name="Brown C.T."/>
            <person name="Hug L.A."/>
            <person name="Sharon I."/>
            <person name="Castelle C.J."/>
            <person name="Probst A.J."/>
            <person name="Thomas B.C."/>
            <person name="Singh A."/>
            <person name="Wilkins M.J."/>
            <person name="Karaoz U."/>
            <person name="Brodie E.L."/>
            <person name="Williams K.H."/>
            <person name="Hubbard S.S."/>
            <person name="Banfield J.F."/>
        </authorList>
    </citation>
    <scope>NUCLEOTIDE SEQUENCE [LARGE SCALE GENOMIC DNA]</scope>
</reference>
<evidence type="ECO:0000313" key="2">
    <source>
        <dbReference type="Proteomes" id="UP000176803"/>
    </source>
</evidence>
<gene>
    <name evidence="1" type="ORF">A3F03_02920</name>
</gene>
<dbReference type="Proteomes" id="UP000176803">
    <property type="component" value="Unassembled WGS sequence"/>
</dbReference>
<proteinExistence type="predicted"/>
<dbReference type="EMBL" id="MGAC01000020">
    <property type="protein sequence ID" value="OGK38218.1"/>
    <property type="molecule type" value="Genomic_DNA"/>
</dbReference>
<comment type="caution">
    <text evidence="1">The sequence shown here is derived from an EMBL/GenBank/DDBJ whole genome shotgun (WGS) entry which is preliminary data.</text>
</comment>